<proteinExistence type="inferred from homology"/>
<feature type="compositionally biased region" description="Polar residues" evidence="2">
    <location>
        <begin position="126"/>
        <end position="135"/>
    </location>
</feature>
<dbReference type="VEuPathDB" id="VectorBase:HLOH_056227"/>
<dbReference type="InterPro" id="IPR008753">
    <property type="entry name" value="Peptidase_M13_N"/>
</dbReference>
<dbReference type="OrthoDB" id="6500273at2759"/>
<feature type="compositionally biased region" description="Polar residues" evidence="2">
    <location>
        <begin position="89"/>
        <end position="99"/>
    </location>
</feature>
<dbReference type="Gene3D" id="1.10.1380.10">
    <property type="entry name" value="Neutral endopeptidase , domain2"/>
    <property type="match status" value="1"/>
</dbReference>
<dbReference type="InterPro" id="IPR024079">
    <property type="entry name" value="MetalloPept_cat_dom_sf"/>
</dbReference>
<evidence type="ECO:0000256" key="1">
    <source>
        <dbReference type="ARBA" id="ARBA00007357"/>
    </source>
</evidence>
<dbReference type="GO" id="GO:0005886">
    <property type="term" value="C:plasma membrane"/>
    <property type="evidence" value="ECO:0007669"/>
    <property type="project" value="TreeGrafter"/>
</dbReference>
<evidence type="ECO:0000313" key="5">
    <source>
        <dbReference type="EMBL" id="KAH9383198.1"/>
    </source>
</evidence>
<dbReference type="SUPFAM" id="SSF55486">
    <property type="entry name" value="Metalloproteases ('zincins'), catalytic domain"/>
    <property type="match status" value="1"/>
</dbReference>
<evidence type="ECO:0000256" key="3">
    <source>
        <dbReference type="SAM" id="Phobius"/>
    </source>
</evidence>
<dbReference type="Pfam" id="PF05649">
    <property type="entry name" value="Peptidase_M13_N"/>
    <property type="match status" value="1"/>
</dbReference>
<accession>A0A9J6H643</accession>
<gene>
    <name evidence="5" type="ORF">HPB48_024033</name>
</gene>
<feature type="transmembrane region" description="Helical" evidence="3">
    <location>
        <begin position="176"/>
        <end position="196"/>
    </location>
</feature>
<evidence type="ECO:0000259" key="4">
    <source>
        <dbReference type="Pfam" id="PF05649"/>
    </source>
</evidence>
<dbReference type="AlphaFoldDB" id="A0A9J6H643"/>
<keyword evidence="3" id="KW-0812">Transmembrane</keyword>
<keyword evidence="6" id="KW-1185">Reference proteome</keyword>
<comment type="caution">
    <text evidence="5">The sequence shown here is derived from an EMBL/GenBank/DDBJ whole genome shotgun (WGS) entry which is preliminary data.</text>
</comment>
<dbReference type="PROSITE" id="PS51885">
    <property type="entry name" value="NEPRILYSIN"/>
    <property type="match status" value="1"/>
</dbReference>
<sequence>MAMNEGPKALIASSETNKNPVSKPAGKQGSVSPTGSKKGSLPDKGSKKGSLSPTGRKKGFISPKDSKKGSIPHKGGNKGPLSPTRSKKSSVSPTGSKQGSLPHKGSKKGSLSPAGSKTGSALLASNRETFSQPETSHLAGNGCVHASPDQAKDYQPYPLSPGSPSMPALDIWNSNIMIGVLVVVVIVLAALVLLYLSRAKGTALQSSTDVTSTENSSSSPIPPSSSSVTSPPPFSATSSSTPQTTPAVLCDSEACQRAATQLLRGLSPESPPCDDFYRHVCGAWKRPPAYEADELFQKLVDDVAEESRAQKEIPSLGQTATQKAAMAYQACENIVAKKSTNMATVRLILEEAGMFPPESYDHPVDILNASFFLALTWRIASPFRIEFMRHTDLGFTLRIGPSQSAVAYVRRREKPVWVARSKHDFKEMEATFQPDGEPKFSYDDWAVIDDVVTKEWRGILDTDPPERGLLGWNETTIYDSIPGMNKKDWDFLFSKYFNSPLSFWFYVDSPALFLSFMNIPNLLGAKRAQAFYRWYMVEILACVVYAPWVIRRYADHESAVKHQRRFCFAIMEKSVGYAFLAPYVKKMFSTPVLGNIARMLRQVRGTYDTLFAHSEVFHPDTGLLPSYAVDSGQVFKLLLMPDLYTLEEHYANYEDMTEDPLVNWRRLRTGLTKSFYGKVTMNSAGDVIKSVRFFTIVDYKNDFILRPDVAALPFFDPGLPSELKLAGVGSIMASAMVDILRTRAFAGSLRDLAAWNDSYACMHGPGLPDWTPGKHDLLKRTVALAAIVSALKKSYVEDSLMALKDVPQLSGAQLLFAAWCHLMCGEEFGQQLCNEPLGELQSFFETFKCNASGSCERPRSALLDGSKYSIRHSRSL</sequence>
<evidence type="ECO:0000313" key="6">
    <source>
        <dbReference type="Proteomes" id="UP000821853"/>
    </source>
</evidence>
<dbReference type="InterPro" id="IPR042089">
    <property type="entry name" value="Peptidase_M13_dom_2"/>
</dbReference>
<dbReference type="InterPro" id="IPR000718">
    <property type="entry name" value="Peptidase_M13"/>
</dbReference>
<feature type="region of interest" description="Disordered" evidence="2">
    <location>
        <begin position="1"/>
        <end position="149"/>
    </location>
</feature>
<evidence type="ECO:0000256" key="2">
    <source>
        <dbReference type="SAM" id="MobiDB-lite"/>
    </source>
</evidence>
<keyword evidence="3" id="KW-0472">Membrane</keyword>
<dbReference type="Gene3D" id="3.40.390.10">
    <property type="entry name" value="Collagenase (Catalytic Domain)"/>
    <property type="match status" value="1"/>
</dbReference>
<name>A0A9J6H643_HAELO</name>
<feature type="region of interest" description="Disordered" evidence="2">
    <location>
        <begin position="205"/>
        <end position="245"/>
    </location>
</feature>
<feature type="compositionally biased region" description="Low complexity" evidence="2">
    <location>
        <begin position="206"/>
        <end position="245"/>
    </location>
</feature>
<feature type="domain" description="Peptidase M13 N-terminal" evidence="4">
    <location>
        <begin position="272"/>
        <end position="383"/>
    </location>
</feature>
<reference evidence="5 6" key="1">
    <citation type="journal article" date="2020" name="Cell">
        <title>Large-Scale Comparative Analyses of Tick Genomes Elucidate Their Genetic Diversity and Vector Capacities.</title>
        <authorList>
            <consortium name="Tick Genome and Microbiome Consortium (TIGMIC)"/>
            <person name="Jia N."/>
            <person name="Wang J."/>
            <person name="Shi W."/>
            <person name="Du L."/>
            <person name="Sun Y."/>
            <person name="Zhan W."/>
            <person name="Jiang J.F."/>
            <person name="Wang Q."/>
            <person name="Zhang B."/>
            <person name="Ji P."/>
            <person name="Bell-Sakyi L."/>
            <person name="Cui X.M."/>
            <person name="Yuan T.T."/>
            <person name="Jiang B.G."/>
            <person name="Yang W.F."/>
            <person name="Lam T.T."/>
            <person name="Chang Q.C."/>
            <person name="Ding S.J."/>
            <person name="Wang X.J."/>
            <person name="Zhu J.G."/>
            <person name="Ruan X.D."/>
            <person name="Zhao L."/>
            <person name="Wei J.T."/>
            <person name="Ye R.Z."/>
            <person name="Que T.C."/>
            <person name="Du C.H."/>
            <person name="Zhou Y.H."/>
            <person name="Cheng J.X."/>
            <person name="Dai P.F."/>
            <person name="Guo W.B."/>
            <person name="Han X.H."/>
            <person name="Huang E.J."/>
            <person name="Li L.F."/>
            <person name="Wei W."/>
            <person name="Gao Y.C."/>
            <person name="Liu J.Z."/>
            <person name="Shao H.Z."/>
            <person name="Wang X."/>
            <person name="Wang C.C."/>
            <person name="Yang T.C."/>
            <person name="Huo Q.B."/>
            <person name="Li W."/>
            <person name="Chen H.Y."/>
            <person name="Chen S.E."/>
            <person name="Zhou L.G."/>
            <person name="Ni X.B."/>
            <person name="Tian J.H."/>
            <person name="Sheng Y."/>
            <person name="Liu T."/>
            <person name="Pan Y.S."/>
            <person name="Xia L.Y."/>
            <person name="Li J."/>
            <person name="Zhao F."/>
            <person name="Cao W.C."/>
        </authorList>
    </citation>
    <scope>NUCLEOTIDE SEQUENCE [LARGE SCALE GENOMIC DNA]</scope>
    <source>
        <strain evidence="5">HaeL-2018</strain>
    </source>
</reference>
<dbReference type="EMBL" id="JABSTR010000993">
    <property type="protein sequence ID" value="KAH9383198.1"/>
    <property type="molecule type" value="Genomic_DNA"/>
</dbReference>
<organism evidence="5 6">
    <name type="scientific">Haemaphysalis longicornis</name>
    <name type="common">Bush tick</name>
    <dbReference type="NCBI Taxonomy" id="44386"/>
    <lineage>
        <taxon>Eukaryota</taxon>
        <taxon>Metazoa</taxon>
        <taxon>Ecdysozoa</taxon>
        <taxon>Arthropoda</taxon>
        <taxon>Chelicerata</taxon>
        <taxon>Arachnida</taxon>
        <taxon>Acari</taxon>
        <taxon>Parasitiformes</taxon>
        <taxon>Ixodida</taxon>
        <taxon>Ixodoidea</taxon>
        <taxon>Ixodidae</taxon>
        <taxon>Haemaphysalinae</taxon>
        <taxon>Haemaphysalis</taxon>
    </lineage>
</organism>
<dbReference type="PANTHER" id="PTHR11733:SF241">
    <property type="entry name" value="GH26575P-RELATED"/>
    <property type="match status" value="1"/>
</dbReference>
<protein>
    <recommendedName>
        <fullName evidence="4">Peptidase M13 N-terminal domain-containing protein</fullName>
    </recommendedName>
</protein>
<dbReference type="GO" id="GO:0016485">
    <property type="term" value="P:protein processing"/>
    <property type="evidence" value="ECO:0007669"/>
    <property type="project" value="TreeGrafter"/>
</dbReference>
<comment type="similarity">
    <text evidence="1">Belongs to the peptidase M13 family.</text>
</comment>
<dbReference type="GO" id="GO:0004222">
    <property type="term" value="F:metalloendopeptidase activity"/>
    <property type="evidence" value="ECO:0007669"/>
    <property type="project" value="InterPro"/>
</dbReference>
<dbReference type="PANTHER" id="PTHR11733">
    <property type="entry name" value="ZINC METALLOPROTEASE FAMILY M13 NEPRILYSIN-RELATED"/>
    <property type="match status" value="1"/>
</dbReference>
<dbReference type="Proteomes" id="UP000821853">
    <property type="component" value="Unassembled WGS sequence"/>
</dbReference>
<keyword evidence="3" id="KW-1133">Transmembrane helix</keyword>